<gene>
    <name evidence="1" type="ORF">MANES_16G106050v8</name>
</gene>
<accession>A0ACB7G7C8</accession>
<comment type="caution">
    <text evidence="1">The sequence shown here is derived from an EMBL/GenBank/DDBJ whole genome shotgun (WGS) entry which is preliminary data.</text>
</comment>
<organism evidence="1 2">
    <name type="scientific">Manihot esculenta</name>
    <name type="common">Cassava</name>
    <name type="synonym">Jatropha manihot</name>
    <dbReference type="NCBI Taxonomy" id="3983"/>
    <lineage>
        <taxon>Eukaryota</taxon>
        <taxon>Viridiplantae</taxon>
        <taxon>Streptophyta</taxon>
        <taxon>Embryophyta</taxon>
        <taxon>Tracheophyta</taxon>
        <taxon>Spermatophyta</taxon>
        <taxon>Magnoliopsida</taxon>
        <taxon>eudicotyledons</taxon>
        <taxon>Gunneridae</taxon>
        <taxon>Pentapetalae</taxon>
        <taxon>rosids</taxon>
        <taxon>fabids</taxon>
        <taxon>Malpighiales</taxon>
        <taxon>Euphorbiaceae</taxon>
        <taxon>Crotonoideae</taxon>
        <taxon>Manihoteae</taxon>
        <taxon>Manihot</taxon>
    </lineage>
</organism>
<proteinExistence type="predicted"/>
<keyword evidence="2" id="KW-1185">Reference proteome</keyword>
<sequence>MGGGHHPICLFIHTLTASAAPAQRIGLTVSCKGCHFSHFLALIHCSIKIYIHERRMKLLMNCVHFWVLSTSKLNQFVEQSILVMMEV</sequence>
<reference evidence="2" key="1">
    <citation type="journal article" date="2016" name="Nat. Biotechnol.">
        <title>Sequencing wild and cultivated cassava and related species reveals extensive interspecific hybridization and genetic diversity.</title>
        <authorList>
            <person name="Bredeson J.V."/>
            <person name="Lyons J.B."/>
            <person name="Prochnik S.E."/>
            <person name="Wu G.A."/>
            <person name="Ha C.M."/>
            <person name="Edsinger-Gonzales E."/>
            <person name="Grimwood J."/>
            <person name="Schmutz J."/>
            <person name="Rabbi I.Y."/>
            <person name="Egesi C."/>
            <person name="Nauluvula P."/>
            <person name="Lebot V."/>
            <person name="Ndunguru J."/>
            <person name="Mkamilo G."/>
            <person name="Bart R.S."/>
            <person name="Setter T.L."/>
            <person name="Gleadow R.M."/>
            <person name="Kulakow P."/>
            <person name="Ferguson M.E."/>
            <person name="Rounsley S."/>
            <person name="Rokhsar D.S."/>
        </authorList>
    </citation>
    <scope>NUCLEOTIDE SEQUENCE [LARGE SCALE GENOMIC DNA]</scope>
    <source>
        <strain evidence="2">cv. AM560-2</strain>
    </source>
</reference>
<evidence type="ECO:0000313" key="2">
    <source>
        <dbReference type="Proteomes" id="UP000091857"/>
    </source>
</evidence>
<dbReference type="EMBL" id="CM004402">
    <property type="protein sequence ID" value="KAG8636167.1"/>
    <property type="molecule type" value="Genomic_DNA"/>
</dbReference>
<protein>
    <submittedName>
        <fullName evidence="1">Uncharacterized protein</fullName>
    </submittedName>
</protein>
<evidence type="ECO:0000313" key="1">
    <source>
        <dbReference type="EMBL" id="KAG8636167.1"/>
    </source>
</evidence>
<name>A0ACB7G7C8_MANES</name>
<dbReference type="Proteomes" id="UP000091857">
    <property type="component" value="Chromosome 16"/>
</dbReference>